<evidence type="ECO:0000313" key="2">
    <source>
        <dbReference type="Proteomes" id="UP000005666"/>
    </source>
</evidence>
<dbReference type="eggNOG" id="ENOG502SV1P">
    <property type="taxonomic scope" value="Eukaryota"/>
</dbReference>
<reference evidence="1 2" key="1">
    <citation type="journal article" date="2011" name="Proc. Natl. Acad. Sci. U.S.A.">
        <title>Evolutionary erosion of yeast sex chromosomes by mating-type switching accidents.</title>
        <authorList>
            <person name="Gordon J.L."/>
            <person name="Armisen D."/>
            <person name="Proux-Wera E."/>
            <person name="Oheigeartaigh S.S."/>
            <person name="Byrne K.P."/>
            <person name="Wolfe K.H."/>
        </authorList>
    </citation>
    <scope>NUCLEOTIDE SEQUENCE [LARGE SCALE GENOMIC DNA]</scope>
    <source>
        <strain evidence="2">ATCC 24235 / CBS 4417 / NBRC 1672 / NRRL Y-8282 / UCD 70-5</strain>
    </source>
</reference>
<sequence length="466" mass="54808">MFIDYSSLTRYKEINDIFLSQCTILMKFYDEKTIQSKLEFIIREFESLDLNVPDAVFFMDESQLEQFLYLTLCNNQMKQAYDVIIRCPTLYLVEPDFLSPIKYKEYYIFQIELCKQVKDLRKEYRYLRIKIFENVKNLIISLVPNMSSDLDNFENLNTLQKILFKFHSEISSFPYEVPDVKFDIPNIRNENTLELINKYGNQIKRFNFYNFMFMTVPSDLGNYNFSNNDIKLLKTKHKINITFQYKNKEEVKLFPYTFDNDDQYKDEKCENVSICKPSSLFSTATEYSKSVNLKPNYNSLLSSDANISGGSALFGNIFESSDDPIIFTDDDLVVKEISLQKNNEINILNLKTSLPSSTLKPTYNLVSSNNTSYNRSESLPYKRNYHCTSEKENEIIITPRNQTLNDVTLNSHNTNILRDKKNLQEQMVNCKIKSLDEISIKEFIKYKLTRLKIGIVAKSEYVYDNN</sequence>
<dbReference type="EMBL" id="HE612857">
    <property type="protein sequence ID" value="CCE62029.1"/>
    <property type="molecule type" value="Genomic_DNA"/>
</dbReference>
<accession>G8BPU8</accession>
<proteinExistence type="predicted"/>
<dbReference type="AlphaFoldDB" id="G8BPU8"/>
<gene>
    <name evidence="1" type="primary">TPHA0B03590</name>
    <name evidence="1" type="ordered locus">TPHA_0B03590</name>
</gene>
<name>G8BPU8_TETPH</name>
<dbReference type="KEGG" id="tpf:TPHA_0B03590"/>
<dbReference type="GeneID" id="11534985"/>
<dbReference type="HOGENOM" id="CLU_580316_0_0_1"/>
<evidence type="ECO:0000313" key="1">
    <source>
        <dbReference type="EMBL" id="CCE62029.1"/>
    </source>
</evidence>
<keyword evidence="2" id="KW-1185">Reference proteome</keyword>
<dbReference type="OrthoDB" id="4065251at2759"/>
<dbReference type="RefSeq" id="XP_003684463.1">
    <property type="nucleotide sequence ID" value="XM_003684415.1"/>
</dbReference>
<protein>
    <submittedName>
        <fullName evidence="1">Uncharacterized protein</fullName>
    </submittedName>
</protein>
<dbReference type="Proteomes" id="UP000005666">
    <property type="component" value="Chromosome 2"/>
</dbReference>
<organism evidence="1 2">
    <name type="scientific">Tetrapisispora phaffii (strain ATCC 24235 / CBS 4417 / NBRC 1672 / NRRL Y-8282 / UCD 70-5)</name>
    <name type="common">Yeast</name>
    <name type="synonym">Fabospora phaffii</name>
    <dbReference type="NCBI Taxonomy" id="1071381"/>
    <lineage>
        <taxon>Eukaryota</taxon>
        <taxon>Fungi</taxon>
        <taxon>Dikarya</taxon>
        <taxon>Ascomycota</taxon>
        <taxon>Saccharomycotina</taxon>
        <taxon>Saccharomycetes</taxon>
        <taxon>Saccharomycetales</taxon>
        <taxon>Saccharomycetaceae</taxon>
        <taxon>Tetrapisispora</taxon>
    </lineage>
</organism>
<dbReference type="OMA" id="PTIYILE"/>